<proteinExistence type="predicted"/>
<keyword evidence="1" id="KW-0472">Membrane</keyword>
<feature type="transmembrane region" description="Helical" evidence="1">
    <location>
        <begin position="25"/>
        <end position="45"/>
    </location>
</feature>
<dbReference type="AlphaFoldDB" id="A0A1H7RBA7"/>
<dbReference type="STRING" id="46177.SAMN05660976_02866"/>
<evidence type="ECO:0000313" key="2">
    <source>
        <dbReference type="EMBL" id="SEL57268.1"/>
    </source>
</evidence>
<evidence type="ECO:0000313" key="3">
    <source>
        <dbReference type="Proteomes" id="UP000198953"/>
    </source>
</evidence>
<dbReference type="EMBL" id="FOBF01000005">
    <property type="protein sequence ID" value="SEL57268.1"/>
    <property type="molecule type" value="Genomic_DNA"/>
</dbReference>
<accession>A0A1H7RBA7</accession>
<protein>
    <submittedName>
        <fullName evidence="2">Uncharacterized protein</fullName>
    </submittedName>
</protein>
<dbReference type="Proteomes" id="UP000198953">
    <property type="component" value="Unassembled WGS sequence"/>
</dbReference>
<keyword evidence="1" id="KW-0812">Transmembrane</keyword>
<keyword evidence="3" id="KW-1185">Reference proteome</keyword>
<feature type="transmembrane region" description="Helical" evidence="1">
    <location>
        <begin position="51"/>
        <end position="70"/>
    </location>
</feature>
<evidence type="ECO:0000256" key="1">
    <source>
        <dbReference type="SAM" id="Phobius"/>
    </source>
</evidence>
<organism evidence="2 3">
    <name type="scientific">Nonomuraea pusilla</name>
    <dbReference type="NCBI Taxonomy" id="46177"/>
    <lineage>
        <taxon>Bacteria</taxon>
        <taxon>Bacillati</taxon>
        <taxon>Actinomycetota</taxon>
        <taxon>Actinomycetes</taxon>
        <taxon>Streptosporangiales</taxon>
        <taxon>Streptosporangiaceae</taxon>
        <taxon>Nonomuraea</taxon>
    </lineage>
</organism>
<gene>
    <name evidence="2" type="ORF">SAMN05660976_02866</name>
</gene>
<name>A0A1H7RBA7_9ACTN</name>
<reference evidence="2 3" key="1">
    <citation type="submission" date="2016-10" db="EMBL/GenBank/DDBJ databases">
        <authorList>
            <person name="de Groot N.N."/>
        </authorList>
    </citation>
    <scope>NUCLEOTIDE SEQUENCE [LARGE SCALE GENOMIC DNA]</scope>
    <source>
        <strain evidence="2 3">DSM 43357</strain>
    </source>
</reference>
<keyword evidence="1" id="KW-1133">Transmembrane helix</keyword>
<sequence>MLTPVTEPKDGSRTGWRRYETSETIGLTGLVAIVLGVLLAVIEANTKSTSSLLWVTIFIGVALVGVGLRIEAAIRDRSRR</sequence>